<accession>A0A6C0BXI8</accession>
<reference evidence="3" key="1">
    <citation type="journal article" date="2020" name="Nature">
        <title>Giant virus diversity and host interactions through global metagenomics.</title>
        <authorList>
            <person name="Schulz F."/>
            <person name="Roux S."/>
            <person name="Paez-Espino D."/>
            <person name="Jungbluth S."/>
            <person name="Walsh D.A."/>
            <person name="Denef V.J."/>
            <person name="McMahon K.D."/>
            <person name="Konstantinidis K.T."/>
            <person name="Eloe-Fadrosh E.A."/>
            <person name="Kyrpides N.C."/>
            <person name="Woyke T."/>
        </authorList>
    </citation>
    <scope>NUCLEOTIDE SEQUENCE</scope>
    <source>
        <strain evidence="3">GVMAG-M-3300020166-5</strain>
    </source>
</reference>
<dbReference type="EMBL" id="MN739279">
    <property type="protein sequence ID" value="QHS96810.1"/>
    <property type="molecule type" value="Genomic_DNA"/>
</dbReference>
<feature type="domain" description="Minor capsid protein P9 transmembrane helices" evidence="2">
    <location>
        <begin position="5"/>
        <end position="72"/>
    </location>
</feature>
<protein>
    <recommendedName>
        <fullName evidence="2">Minor capsid protein P9 transmembrane helices domain-containing protein</fullName>
    </recommendedName>
</protein>
<keyword evidence="1" id="KW-0472">Membrane</keyword>
<dbReference type="InterPro" id="IPR043915">
    <property type="entry name" value="P9_TM"/>
</dbReference>
<feature type="transmembrane region" description="Helical" evidence="1">
    <location>
        <begin position="57"/>
        <end position="74"/>
    </location>
</feature>
<evidence type="ECO:0000256" key="1">
    <source>
        <dbReference type="SAM" id="Phobius"/>
    </source>
</evidence>
<keyword evidence="1" id="KW-1133">Transmembrane helix</keyword>
<dbReference type="AlphaFoldDB" id="A0A6C0BXI8"/>
<evidence type="ECO:0000259" key="2">
    <source>
        <dbReference type="Pfam" id="PF19066"/>
    </source>
</evidence>
<dbReference type="Pfam" id="PF19066">
    <property type="entry name" value="P9_TM"/>
    <property type="match status" value="1"/>
</dbReference>
<name>A0A6C0BXI8_9ZZZZ</name>
<organism evidence="3">
    <name type="scientific">viral metagenome</name>
    <dbReference type="NCBI Taxonomy" id="1070528"/>
    <lineage>
        <taxon>unclassified sequences</taxon>
        <taxon>metagenomes</taxon>
        <taxon>organismal metagenomes</taxon>
    </lineage>
</organism>
<sequence length="218" mass="24774">MAAPFWITDPNVLFKKEYITEVWPSINMQFSEKLNAITRLVLFLTLTGLFIGNKMQILITGAVTILCIVMLYLFKTKKTKEGFSASQPSPVIDSNVYTLPSEKNPLMNVLPPEISDNPTRKEAAPSFNKNVVSTINDDVKEFVAENFKDPSIKDKLFHDLGDNFTFDRSMRQWYSTASTQIPNDQKSFAEWCYGDMVSCKEGHELACTRGAPHRWTSE</sequence>
<keyword evidence="1" id="KW-0812">Transmembrane</keyword>
<proteinExistence type="predicted"/>
<evidence type="ECO:0000313" key="3">
    <source>
        <dbReference type="EMBL" id="QHS96810.1"/>
    </source>
</evidence>